<dbReference type="eggNOG" id="COG1028">
    <property type="taxonomic scope" value="Bacteria"/>
</dbReference>
<reference evidence="2 3" key="1">
    <citation type="journal article" date="2007" name="Nature">
        <title>Light stimulates growth of proteorhodopsin-containing marine Flavobacteria.</title>
        <authorList>
            <person name="Gomez-Consarnau L."/>
            <person name="Gonzalez J.M."/>
            <person name="Coll-Llado M."/>
            <person name="Gourdon P."/>
            <person name="Pascher T."/>
            <person name="Neutze R."/>
            <person name="Pedros-Alio C."/>
            <person name="Pinhassi J."/>
        </authorList>
    </citation>
    <scope>NUCLEOTIDE SEQUENCE [LARGE SCALE GENOMIC DNA]</scope>
    <source>
        <strain evidence="2 3">MED217</strain>
    </source>
</reference>
<comment type="similarity">
    <text evidence="1">Belongs to the short-chain dehydrogenases/reductases (SDR) family.</text>
</comment>
<dbReference type="SUPFAM" id="SSF51735">
    <property type="entry name" value="NAD(P)-binding Rossmann-fold domains"/>
    <property type="match status" value="1"/>
</dbReference>
<dbReference type="AlphaFoldDB" id="A3XKJ5"/>
<keyword evidence="2" id="KW-0560">Oxidoreductase</keyword>
<protein>
    <submittedName>
        <fullName evidence="2">Short chain dehydrogenase</fullName>
        <ecNumber evidence="2">1.1.1.-</ecNumber>
    </submittedName>
</protein>
<dbReference type="InterPro" id="IPR002347">
    <property type="entry name" value="SDR_fam"/>
</dbReference>
<dbReference type="InterPro" id="IPR050259">
    <property type="entry name" value="SDR"/>
</dbReference>
<dbReference type="HOGENOM" id="CLU_010194_1_2_10"/>
<name>A3XKJ5_LEEBM</name>
<evidence type="ECO:0000313" key="3">
    <source>
        <dbReference type="Proteomes" id="UP000001601"/>
    </source>
</evidence>
<dbReference type="STRING" id="398720.MED217_02195"/>
<dbReference type="CDD" id="cd05344">
    <property type="entry name" value="BKR_like_SDR_like"/>
    <property type="match status" value="1"/>
</dbReference>
<dbReference type="PANTHER" id="PTHR42879:SF6">
    <property type="entry name" value="NADPH-DEPENDENT REDUCTASE BACG"/>
    <property type="match status" value="1"/>
</dbReference>
<accession>A3XKJ5</accession>
<dbReference type="GO" id="GO:0016491">
    <property type="term" value="F:oxidoreductase activity"/>
    <property type="evidence" value="ECO:0007669"/>
    <property type="project" value="UniProtKB-KW"/>
</dbReference>
<comment type="caution">
    <text evidence="2">The sequence shown here is derived from an EMBL/GenBank/DDBJ whole genome shotgun (WGS) entry which is preliminary data.</text>
</comment>
<dbReference type="EMBL" id="AANC01000003">
    <property type="protein sequence ID" value="EAQ49923.1"/>
    <property type="molecule type" value="Genomic_DNA"/>
</dbReference>
<dbReference type="Gene3D" id="3.40.50.720">
    <property type="entry name" value="NAD(P)-binding Rossmann-like Domain"/>
    <property type="match status" value="1"/>
</dbReference>
<sequence length="261" mass="27986">MNIDLSGKKALVGASTSGIGKAIAKQLAASGATVTLMSRSLEKLESVKQSLSTENSQQHQLLQVDFTDYAAFKSIITSYFEKNSVDILVNNTQGPPPGTALQKEVEDYQQAFDLLFKTVVLTTELALAAMKEKEWGRVINVASVSVKEPLSYLVLSNSIRAAVVTWAKSLATEAGAFGITVNSILTGYFNTERITSLNAKKAKEQGVSEEEILKQMEASVPVKRIGDPAEYGYLVAFLASDHAAYITGTQIPIDGGSLSSL</sequence>
<dbReference type="RefSeq" id="WP_009778834.1">
    <property type="nucleotide sequence ID" value="NZ_CH672395.1"/>
</dbReference>
<keyword evidence="3" id="KW-1185">Reference proteome</keyword>
<dbReference type="InterPro" id="IPR036291">
    <property type="entry name" value="NAD(P)-bd_dom_sf"/>
</dbReference>
<dbReference type="EC" id="1.1.1.-" evidence="2"/>
<evidence type="ECO:0000256" key="1">
    <source>
        <dbReference type="ARBA" id="ARBA00006484"/>
    </source>
</evidence>
<dbReference type="OrthoDB" id="9804774at2"/>
<dbReference type="Proteomes" id="UP000001601">
    <property type="component" value="Unassembled WGS sequence"/>
</dbReference>
<evidence type="ECO:0000313" key="2">
    <source>
        <dbReference type="EMBL" id="EAQ49923.1"/>
    </source>
</evidence>
<organism evidence="2 3">
    <name type="scientific">Leeuwenhoekiella blandensis (strain CECT 7118 / CCUG 51940 / KCTC 22103 / MED217)</name>
    <name type="common">Flavobacterium sp. (strain MED217)</name>
    <dbReference type="NCBI Taxonomy" id="398720"/>
    <lineage>
        <taxon>Bacteria</taxon>
        <taxon>Pseudomonadati</taxon>
        <taxon>Bacteroidota</taxon>
        <taxon>Flavobacteriia</taxon>
        <taxon>Flavobacteriales</taxon>
        <taxon>Flavobacteriaceae</taxon>
        <taxon>Leeuwenhoekiella</taxon>
    </lineage>
</organism>
<proteinExistence type="inferred from homology"/>
<gene>
    <name evidence="2" type="ORF">MED217_02195</name>
</gene>
<dbReference type="PRINTS" id="PR00081">
    <property type="entry name" value="GDHRDH"/>
</dbReference>
<dbReference type="PANTHER" id="PTHR42879">
    <property type="entry name" value="3-OXOACYL-(ACYL-CARRIER-PROTEIN) REDUCTASE"/>
    <property type="match status" value="1"/>
</dbReference>
<dbReference type="Pfam" id="PF13561">
    <property type="entry name" value="adh_short_C2"/>
    <property type="match status" value="1"/>
</dbReference>